<dbReference type="Pfam" id="PF00072">
    <property type="entry name" value="Response_reg"/>
    <property type="match status" value="1"/>
</dbReference>
<dbReference type="GO" id="GO:0003677">
    <property type="term" value="F:DNA binding"/>
    <property type="evidence" value="ECO:0007669"/>
    <property type="project" value="UniProtKB-KW"/>
</dbReference>
<dbReference type="GO" id="GO:0006355">
    <property type="term" value="P:regulation of DNA-templated transcription"/>
    <property type="evidence" value="ECO:0007669"/>
    <property type="project" value="InterPro"/>
</dbReference>
<protein>
    <submittedName>
        <fullName evidence="8">Response regulator transcription factor</fullName>
    </submittedName>
</protein>
<dbReference type="GO" id="GO:0000160">
    <property type="term" value="P:phosphorelay signal transduction system"/>
    <property type="evidence" value="ECO:0007669"/>
    <property type="project" value="InterPro"/>
</dbReference>
<evidence type="ECO:0000256" key="1">
    <source>
        <dbReference type="ARBA" id="ARBA00022553"/>
    </source>
</evidence>
<proteinExistence type="predicted"/>
<dbReference type="InterPro" id="IPR000792">
    <property type="entry name" value="Tscrpt_reg_LuxR_C"/>
</dbReference>
<comment type="caution">
    <text evidence="8">The sequence shown here is derived from an EMBL/GenBank/DDBJ whole genome shotgun (WGS) entry which is preliminary data.</text>
</comment>
<dbReference type="InterPro" id="IPR058245">
    <property type="entry name" value="NreC/VraR/RcsB-like_REC"/>
</dbReference>
<dbReference type="PROSITE" id="PS50110">
    <property type="entry name" value="RESPONSE_REGULATORY"/>
    <property type="match status" value="1"/>
</dbReference>
<dbReference type="AlphaFoldDB" id="A0A926KUZ1"/>
<dbReference type="InterPro" id="IPR039420">
    <property type="entry name" value="WalR-like"/>
</dbReference>
<dbReference type="InterPro" id="IPR001789">
    <property type="entry name" value="Sig_transdc_resp-reg_receiver"/>
</dbReference>
<keyword evidence="2" id="KW-0805">Transcription regulation</keyword>
<dbReference type="PANTHER" id="PTHR43214:SF43">
    <property type="entry name" value="TWO-COMPONENT RESPONSE REGULATOR"/>
    <property type="match status" value="1"/>
</dbReference>
<keyword evidence="3" id="KW-0238">DNA-binding</keyword>
<dbReference type="CDD" id="cd17535">
    <property type="entry name" value="REC_NarL-like"/>
    <property type="match status" value="1"/>
</dbReference>
<dbReference type="SMART" id="SM00448">
    <property type="entry name" value="REC"/>
    <property type="match status" value="1"/>
</dbReference>
<evidence type="ECO:0000256" key="3">
    <source>
        <dbReference type="ARBA" id="ARBA00023125"/>
    </source>
</evidence>
<evidence type="ECO:0000259" key="7">
    <source>
        <dbReference type="PROSITE" id="PS50110"/>
    </source>
</evidence>
<dbReference type="SMART" id="SM00421">
    <property type="entry name" value="HTH_LUXR"/>
    <property type="match status" value="1"/>
</dbReference>
<dbReference type="Proteomes" id="UP000650466">
    <property type="component" value="Unassembled WGS sequence"/>
</dbReference>
<evidence type="ECO:0000256" key="4">
    <source>
        <dbReference type="ARBA" id="ARBA00023163"/>
    </source>
</evidence>
<reference evidence="8" key="1">
    <citation type="submission" date="2020-09" db="EMBL/GenBank/DDBJ databases">
        <title>Draft Genome Sequence of Paenibacillus sp. WST5.</title>
        <authorList>
            <person name="Bao Z."/>
        </authorList>
    </citation>
    <scope>NUCLEOTIDE SEQUENCE</scope>
    <source>
        <strain evidence="8">WST5</strain>
    </source>
</reference>
<evidence type="ECO:0000256" key="2">
    <source>
        <dbReference type="ARBA" id="ARBA00023015"/>
    </source>
</evidence>
<dbReference type="SUPFAM" id="SSF52172">
    <property type="entry name" value="CheY-like"/>
    <property type="match status" value="1"/>
</dbReference>
<feature type="domain" description="HTH luxR-type" evidence="6">
    <location>
        <begin position="155"/>
        <end position="220"/>
    </location>
</feature>
<evidence type="ECO:0000256" key="5">
    <source>
        <dbReference type="PROSITE-ProRule" id="PRU00169"/>
    </source>
</evidence>
<dbReference type="PANTHER" id="PTHR43214">
    <property type="entry name" value="TWO-COMPONENT RESPONSE REGULATOR"/>
    <property type="match status" value="1"/>
</dbReference>
<evidence type="ECO:0000313" key="9">
    <source>
        <dbReference type="Proteomes" id="UP000650466"/>
    </source>
</evidence>
<dbReference type="SUPFAM" id="SSF46894">
    <property type="entry name" value="C-terminal effector domain of the bipartite response regulators"/>
    <property type="match status" value="1"/>
</dbReference>
<dbReference type="CDD" id="cd06170">
    <property type="entry name" value="LuxR_C_like"/>
    <property type="match status" value="1"/>
</dbReference>
<dbReference type="Gene3D" id="3.40.50.2300">
    <property type="match status" value="1"/>
</dbReference>
<dbReference type="Pfam" id="PF00196">
    <property type="entry name" value="GerE"/>
    <property type="match status" value="1"/>
</dbReference>
<keyword evidence="1 5" id="KW-0597">Phosphoprotein</keyword>
<feature type="domain" description="Response regulatory" evidence="7">
    <location>
        <begin position="5"/>
        <end position="121"/>
    </location>
</feature>
<evidence type="ECO:0000313" key="8">
    <source>
        <dbReference type="EMBL" id="MBD0382619.1"/>
    </source>
</evidence>
<accession>A0A926KUZ1</accession>
<dbReference type="RefSeq" id="WP_188176418.1">
    <property type="nucleotide sequence ID" value="NZ_JACVVD010000008.1"/>
</dbReference>
<dbReference type="PRINTS" id="PR00038">
    <property type="entry name" value="HTHLUXR"/>
</dbReference>
<sequence length="223" mass="24855">MEKIRIVIADDQTLLRDGLQTIINLEEDMEVVGVAENGEEAYSLVATCQPTLVLMDIRMPGANGLEATRMILDNYPDTMVVMLTTFAEEEYIVDSLAHGACGFLLKDMPGDKLIQAIRDAASGHLLMPNIVARKLAARISHLTAGSSRTISSPRMREQGISFTEREKHIILLMLQGKNNKEISRALFMSEGTVKNYVSIIYHKIGIKDRSKAVLFLKELFEES</sequence>
<name>A0A926KUZ1_9BACL</name>
<dbReference type="InterPro" id="IPR011006">
    <property type="entry name" value="CheY-like_superfamily"/>
</dbReference>
<evidence type="ECO:0000259" key="6">
    <source>
        <dbReference type="PROSITE" id="PS50043"/>
    </source>
</evidence>
<dbReference type="EMBL" id="JACVVD010000008">
    <property type="protein sequence ID" value="MBD0382619.1"/>
    <property type="molecule type" value="Genomic_DNA"/>
</dbReference>
<keyword evidence="9" id="KW-1185">Reference proteome</keyword>
<keyword evidence="4" id="KW-0804">Transcription</keyword>
<dbReference type="PROSITE" id="PS50043">
    <property type="entry name" value="HTH_LUXR_2"/>
    <property type="match status" value="1"/>
</dbReference>
<dbReference type="InterPro" id="IPR016032">
    <property type="entry name" value="Sig_transdc_resp-reg_C-effctor"/>
</dbReference>
<gene>
    <name evidence="8" type="ORF">ICC18_21100</name>
</gene>
<organism evidence="8 9">
    <name type="scientific">Paenibacillus sedimenti</name>
    <dbReference type="NCBI Taxonomy" id="2770274"/>
    <lineage>
        <taxon>Bacteria</taxon>
        <taxon>Bacillati</taxon>
        <taxon>Bacillota</taxon>
        <taxon>Bacilli</taxon>
        <taxon>Bacillales</taxon>
        <taxon>Paenibacillaceae</taxon>
        <taxon>Paenibacillus</taxon>
    </lineage>
</organism>
<feature type="modified residue" description="4-aspartylphosphate" evidence="5">
    <location>
        <position position="56"/>
    </location>
</feature>